<feature type="binding site" evidence="9">
    <location>
        <position position="434"/>
    </location>
    <ligand>
        <name>Mg(2+)</name>
        <dbReference type="ChEBI" id="CHEBI:18420"/>
    </ligand>
</feature>
<dbReference type="InterPro" id="IPR012000">
    <property type="entry name" value="Thiamin_PyroP_enz_cen_dom"/>
</dbReference>
<dbReference type="Gene3D" id="3.40.50.970">
    <property type="match status" value="2"/>
</dbReference>
<dbReference type="PROSITE" id="PS00187">
    <property type="entry name" value="TPP_ENZYMES"/>
    <property type="match status" value="1"/>
</dbReference>
<dbReference type="InterPro" id="IPR012001">
    <property type="entry name" value="Thiamin_PyroP_enz_TPP-bd_dom"/>
</dbReference>
<evidence type="ECO:0000313" key="15">
    <source>
        <dbReference type="Proteomes" id="UP000247565"/>
    </source>
</evidence>
<dbReference type="OrthoDB" id="4494979at2"/>
<organism evidence="14 15">
    <name type="scientific">Commensalibacter melissae</name>
    <dbReference type="NCBI Taxonomy" id="2070537"/>
    <lineage>
        <taxon>Bacteria</taxon>
        <taxon>Pseudomonadati</taxon>
        <taxon>Pseudomonadota</taxon>
        <taxon>Alphaproteobacteria</taxon>
        <taxon>Acetobacterales</taxon>
        <taxon>Acetobacteraceae</taxon>
    </lineage>
</organism>
<comment type="cofactor">
    <cofactor evidence="2">
        <name>thiamine diphosphate</name>
        <dbReference type="ChEBI" id="CHEBI:58937"/>
    </cofactor>
</comment>
<dbReference type="PANTHER" id="PTHR43452:SF30">
    <property type="entry name" value="PYRUVATE DECARBOXYLASE ISOZYME 1-RELATED"/>
    <property type="match status" value="1"/>
</dbReference>
<feature type="domain" description="Thiamine pyrophosphate enzyme central" evidence="11">
    <location>
        <begin position="200"/>
        <end position="322"/>
    </location>
</feature>
<evidence type="ECO:0000259" key="11">
    <source>
        <dbReference type="Pfam" id="PF00205"/>
    </source>
</evidence>
<dbReference type="GO" id="GO:0005829">
    <property type="term" value="C:cytosol"/>
    <property type="evidence" value="ECO:0007669"/>
    <property type="project" value="TreeGrafter"/>
</dbReference>
<keyword evidence="15" id="KW-1185">Reference proteome</keyword>
<dbReference type="InterPro" id="IPR000399">
    <property type="entry name" value="TPP-bd_CS"/>
</dbReference>
<dbReference type="CDD" id="cd02005">
    <property type="entry name" value="TPP_PDC_IPDC"/>
    <property type="match status" value="1"/>
</dbReference>
<comment type="cofactor">
    <cofactor evidence="1">
        <name>a metal cation</name>
        <dbReference type="ChEBI" id="CHEBI:25213"/>
    </cofactor>
</comment>
<evidence type="ECO:0000256" key="4">
    <source>
        <dbReference type="ARBA" id="ARBA00022723"/>
    </source>
</evidence>
<keyword evidence="5" id="KW-0210">Decarboxylase</keyword>
<reference evidence="14 15" key="1">
    <citation type="submission" date="2018-05" db="EMBL/GenBank/DDBJ databases">
        <title>Reference genomes for bee gut microbiota database.</title>
        <authorList>
            <person name="Ellegaard K.M."/>
        </authorList>
    </citation>
    <scope>NUCLEOTIDE SEQUENCE [LARGE SCALE GENOMIC DNA]</scope>
    <source>
        <strain evidence="14 15">ESL0284</strain>
    </source>
</reference>
<accession>A0A318NE08</accession>
<dbReference type="EMBL" id="QGLT01000001">
    <property type="protein sequence ID" value="PXZ01808.1"/>
    <property type="molecule type" value="Genomic_DNA"/>
</dbReference>
<dbReference type="Pfam" id="PF02775">
    <property type="entry name" value="TPP_enzyme_C"/>
    <property type="match status" value="1"/>
</dbReference>
<keyword evidence="14" id="KW-0670">Pyruvate</keyword>
<feature type="domain" description="Thiamine pyrophosphate enzyme N-terminal TPP-binding" evidence="13">
    <location>
        <begin position="4"/>
        <end position="110"/>
    </location>
</feature>
<name>A0A318NE08_9PROT</name>
<evidence type="ECO:0000259" key="13">
    <source>
        <dbReference type="Pfam" id="PF02776"/>
    </source>
</evidence>
<dbReference type="InterPro" id="IPR047213">
    <property type="entry name" value="TPP_PYR_PDC_IPDC-like"/>
</dbReference>
<evidence type="ECO:0000256" key="1">
    <source>
        <dbReference type="ARBA" id="ARBA00001920"/>
    </source>
</evidence>
<evidence type="ECO:0000256" key="10">
    <source>
        <dbReference type="RuleBase" id="RU362132"/>
    </source>
</evidence>
<dbReference type="SUPFAM" id="SSF52467">
    <property type="entry name" value="DHS-like NAD/FAD-binding domain"/>
    <property type="match status" value="1"/>
</dbReference>
<evidence type="ECO:0000256" key="3">
    <source>
        <dbReference type="ARBA" id="ARBA00007812"/>
    </source>
</evidence>
<keyword evidence="7 10" id="KW-0786">Thiamine pyrophosphate</keyword>
<dbReference type="GO" id="GO:0000949">
    <property type="term" value="P:aromatic amino acid family catabolic process to alcohol via Ehrlich pathway"/>
    <property type="evidence" value="ECO:0007669"/>
    <property type="project" value="TreeGrafter"/>
</dbReference>
<evidence type="ECO:0000256" key="9">
    <source>
        <dbReference type="PIRSR" id="PIRSR036565-2"/>
    </source>
</evidence>
<evidence type="ECO:0000256" key="8">
    <source>
        <dbReference type="ARBA" id="ARBA00023239"/>
    </source>
</evidence>
<evidence type="ECO:0000256" key="2">
    <source>
        <dbReference type="ARBA" id="ARBA00001964"/>
    </source>
</evidence>
<evidence type="ECO:0000256" key="5">
    <source>
        <dbReference type="ARBA" id="ARBA00022793"/>
    </source>
</evidence>
<evidence type="ECO:0000256" key="7">
    <source>
        <dbReference type="ARBA" id="ARBA00023052"/>
    </source>
</evidence>
<dbReference type="InterPro" id="IPR029035">
    <property type="entry name" value="DHS-like_NAD/FAD-binding_dom"/>
</dbReference>
<dbReference type="FunFam" id="3.40.50.970:FF:000019">
    <property type="entry name" value="Pyruvate decarboxylase isozyme"/>
    <property type="match status" value="1"/>
</dbReference>
<dbReference type="Proteomes" id="UP000247565">
    <property type="component" value="Unassembled WGS sequence"/>
</dbReference>
<dbReference type="CDD" id="cd07038">
    <property type="entry name" value="TPP_PYR_PDC_IPDC_like"/>
    <property type="match status" value="1"/>
</dbReference>
<dbReference type="GO" id="GO:0004737">
    <property type="term" value="F:pyruvate decarboxylase activity"/>
    <property type="evidence" value="ECO:0007669"/>
    <property type="project" value="TreeGrafter"/>
</dbReference>
<dbReference type="Pfam" id="PF00205">
    <property type="entry name" value="TPP_enzyme_M"/>
    <property type="match status" value="1"/>
</dbReference>
<sequence length="565" mass="63461">MKKTIGDFLLDRLSQIGINTIFGVPGDYNLQFLMQAEKRKDIKFVGNRNELNAAYTADGYARLNGISAILTTYGVGDLSALNGVAGAYAEYVPMVCLSGAPPLHSINQRSFLHHTTAEGNYEDVMNCYRSYTVAQARLTPQNAVGEIDRVLKVCKREKRPVYIQIPSDITFFEIDVPDDKLVCSLQMSDSLQLSNLLHGIKERLRHAERPAMLLGNAIDRFGLRELTQELIEKLNIPFATQSAAQAILDQGLLQWVGEYNGGASVRSVLDIIENSDCLIGINVKFTDSNSGYFTQNIPENMINIMPFSTIVGKKVFEDVCAVDLLKSLIKNDLSRQSNLFSSIHKNKKHSWTVEKGKALILNRFWTKMDHFIQENDVIVTDAGTSMRGVRGLALPAGITIINQPLWLSIGYSLPALFGSLMAAPKRRQILFVGDGSFQLTAQEVSAFFAHDLNPIIFLVNNKGYTIERSIMGLYSSFNDIPEWNYHKLFDALSDNKPYSYYQVRTEDELETSLEKLENDTLVPRIVEIMIDPFDIPKKVQDSADRIASFNYGKRGLKELDKKVHF</sequence>
<keyword evidence="4 9" id="KW-0479">Metal-binding</keyword>
<keyword evidence="6 9" id="KW-0460">Magnesium</keyword>
<evidence type="ECO:0000259" key="12">
    <source>
        <dbReference type="Pfam" id="PF02775"/>
    </source>
</evidence>
<dbReference type="SUPFAM" id="SSF52518">
    <property type="entry name" value="Thiamin diphosphate-binding fold (THDP-binding)"/>
    <property type="match status" value="2"/>
</dbReference>
<comment type="cofactor">
    <cofactor evidence="9">
        <name>Mg(2+)</name>
        <dbReference type="ChEBI" id="CHEBI:18420"/>
    </cofactor>
    <text evidence="9">Binds 1 Mg(2+) per subunit.</text>
</comment>
<dbReference type="Pfam" id="PF02776">
    <property type="entry name" value="TPP_enzyme_N"/>
    <property type="match status" value="1"/>
</dbReference>
<feature type="binding site" evidence="9">
    <location>
        <position position="463"/>
    </location>
    <ligand>
        <name>Mg(2+)</name>
        <dbReference type="ChEBI" id="CHEBI:18420"/>
    </ligand>
</feature>
<dbReference type="GO" id="GO:0030976">
    <property type="term" value="F:thiamine pyrophosphate binding"/>
    <property type="evidence" value="ECO:0007669"/>
    <property type="project" value="InterPro"/>
</dbReference>
<comment type="caution">
    <text evidence="14">The sequence shown here is derived from an EMBL/GenBank/DDBJ whole genome shotgun (WGS) entry which is preliminary data.</text>
</comment>
<feature type="binding site" evidence="9">
    <location>
        <position position="461"/>
    </location>
    <ligand>
        <name>Mg(2+)</name>
        <dbReference type="ChEBI" id="CHEBI:18420"/>
    </ligand>
</feature>
<dbReference type="FunFam" id="3.40.50.970:FF:000024">
    <property type="entry name" value="Pyruvate decarboxylase isozyme"/>
    <property type="match status" value="1"/>
</dbReference>
<dbReference type="InterPro" id="IPR012110">
    <property type="entry name" value="PDC/IPDC-like"/>
</dbReference>
<feature type="domain" description="Thiamine pyrophosphate enzyme TPP-binding" evidence="12">
    <location>
        <begin position="399"/>
        <end position="516"/>
    </location>
</feature>
<dbReference type="InterPro" id="IPR029061">
    <property type="entry name" value="THDP-binding"/>
</dbReference>
<proteinExistence type="inferred from homology"/>
<dbReference type="RefSeq" id="WP_110438327.1">
    <property type="nucleotide sequence ID" value="NZ_CP046393.1"/>
</dbReference>
<gene>
    <name evidence="14" type="ORF">DK869_02070</name>
</gene>
<evidence type="ECO:0000313" key="14">
    <source>
        <dbReference type="EMBL" id="PXZ01808.1"/>
    </source>
</evidence>
<dbReference type="Gene3D" id="3.40.50.1220">
    <property type="entry name" value="TPP-binding domain"/>
    <property type="match status" value="1"/>
</dbReference>
<dbReference type="InterPro" id="IPR047214">
    <property type="entry name" value="TPP_PDC_IPDC"/>
</dbReference>
<dbReference type="InterPro" id="IPR011766">
    <property type="entry name" value="TPP_enzyme_TPP-bd"/>
</dbReference>
<dbReference type="GO" id="GO:0000287">
    <property type="term" value="F:magnesium ion binding"/>
    <property type="evidence" value="ECO:0007669"/>
    <property type="project" value="InterPro"/>
</dbReference>
<protein>
    <submittedName>
        <fullName evidence="14">Pyruvate decarboxylase</fullName>
    </submittedName>
</protein>
<dbReference type="AlphaFoldDB" id="A0A318NE08"/>
<comment type="similarity">
    <text evidence="3 10">Belongs to the TPP enzyme family.</text>
</comment>
<dbReference type="PANTHER" id="PTHR43452">
    <property type="entry name" value="PYRUVATE DECARBOXYLASE"/>
    <property type="match status" value="1"/>
</dbReference>
<keyword evidence="8" id="KW-0456">Lyase</keyword>
<dbReference type="PIRSF" id="PIRSF036565">
    <property type="entry name" value="Pyruvt_ip_decrb"/>
    <property type="match status" value="1"/>
</dbReference>
<evidence type="ECO:0000256" key="6">
    <source>
        <dbReference type="ARBA" id="ARBA00022842"/>
    </source>
</evidence>